<dbReference type="InterPro" id="IPR002491">
    <property type="entry name" value="ABC_transptr_periplasmic_BD"/>
</dbReference>
<dbReference type="SUPFAM" id="SSF53807">
    <property type="entry name" value="Helical backbone' metal receptor"/>
    <property type="match status" value="1"/>
</dbReference>
<dbReference type="PANTHER" id="PTHR30535">
    <property type="entry name" value="VITAMIN B12-BINDING PROTEIN"/>
    <property type="match status" value="1"/>
</dbReference>
<feature type="domain" description="Fe/B12 periplasmic-binding" evidence="2">
    <location>
        <begin position="19"/>
        <end position="260"/>
    </location>
</feature>
<reference evidence="3 4" key="1">
    <citation type="journal article" date="2016" name="Int. J. Syst. Evol. Microbiol.">
        <title>Polaribacter haliotis sp. nov., isolated from the gut of abalone Haliotis discus hannai.</title>
        <authorList>
            <person name="Kim Y.O."/>
            <person name="Park I.S."/>
            <person name="Park S."/>
            <person name="Nam B.H."/>
            <person name="Park J.M."/>
            <person name="Kim D.G."/>
            <person name="Yoon J.H."/>
        </authorList>
    </citation>
    <scope>NUCLEOTIDE SEQUENCE [LARGE SCALE GENOMIC DNA]</scope>
    <source>
        <strain evidence="3 4">KCTC 52418</strain>
    </source>
</reference>
<dbReference type="OrthoDB" id="9816357at2"/>
<evidence type="ECO:0000313" key="3">
    <source>
        <dbReference type="EMBL" id="QOD62124.1"/>
    </source>
</evidence>
<keyword evidence="4" id="KW-1185">Reference proteome</keyword>
<evidence type="ECO:0000256" key="1">
    <source>
        <dbReference type="ARBA" id="ARBA00022729"/>
    </source>
</evidence>
<dbReference type="Pfam" id="PF01497">
    <property type="entry name" value="Peripla_BP_2"/>
    <property type="match status" value="1"/>
</dbReference>
<dbReference type="Gene3D" id="3.40.50.1980">
    <property type="entry name" value="Nitrogenase molybdenum iron protein domain"/>
    <property type="match status" value="2"/>
</dbReference>
<dbReference type="KEGG" id="phal:H9I45_06705"/>
<dbReference type="PROSITE" id="PS50983">
    <property type="entry name" value="FE_B12_PBP"/>
    <property type="match status" value="1"/>
</dbReference>
<dbReference type="GO" id="GO:0071281">
    <property type="term" value="P:cellular response to iron ion"/>
    <property type="evidence" value="ECO:0007669"/>
    <property type="project" value="TreeGrafter"/>
</dbReference>
<dbReference type="EMBL" id="CP061813">
    <property type="protein sequence ID" value="QOD62124.1"/>
    <property type="molecule type" value="Genomic_DNA"/>
</dbReference>
<dbReference type="PANTHER" id="PTHR30535:SF34">
    <property type="entry name" value="MOLYBDATE-BINDING PROTEIN MOLA"/>
    <property type="match status" value="1"/>
</dbReference>
<evidence type="ECO:0000313" key="4">
    <source>
        <dbReference type="Proteomes" id="UP000516764"/>
    </source>
</evidence>
<dbReference type="Proteomes" id="UP000516764">
    <property type="component" value="Chromosome"/>
</dbReference>
<accession>A0A7L8AJI1</accession>
<sequence length="260" mass="30070">MIFKDQINTVFELKKTPKRIISLVPSQTELLVDLGLKDSIVGLTKFCVHPNHFIKTKTIVGGTKTINIDKIKALKPDIILCNKEENTKEIVEICQQIAPTHVSDIYTISDSIEVIKQYGNIFSKEKEAQSLVLKLTVIIEDFNQFIENKPTLKIIYFIWKNPWMIAGNNTFINYLLALNKFENVYKNLSRYPEVALENLKKSDLILLSSEPYPFKENNIKEIEGHSKNAKIILVDGEYFSWYGSRLLKSFDYFKELRNSI</sequence>
<keyword evidence="1" id="KW-0732">Signal</keyword>
<organism evidence="3 4">
    <name type="scientific">Polaribacter haliotis</name>
    <dbReference type="NCBI Taxonomy" id="1888915"/>
    <lineage>
        <taxon>Bacteria</taxon>
        <taxon>Pseudomonadati</taxon>
        <taxon>Bacteroidota</taxon>
        <taxon>Flavobacteriia</taxon>
        <taxon>Flavobacteriales</taxon>
        <taxon>Flavobacteriaceae</taxon>
    </lineage>
</organism>
<proteinExistence type="predicted"/>
<dbReference type="NCBIfam" id="NF038402">
    <property type="entry name" value="TroA_like"/>
    <property type="match status" value="1"/>
</dbReference>
<dbReference type="AlphaFoldDB" id="A0A7L8AJI1"/>
<protein>
    <submittedName>
        <fullName evidence="3">ABC transporter substrate-binding protein</fullName>
    </submittedName>
</protein>
<evidence type="ECO:0000259" key="2">
    <source>
        <dbReference type="PROSITE" id="PS50983"/>
    </source>
</evidence>
<gene>
    <name evidence="3" type="ORF">H9I45_06705</name>
</gene>
<dbReference type="RefSeq" id="WP_088354581.1">
    <property type="nucleotide sequence ID" value="NZ_CP061813.1"/>
</dbReference>
<dbReference type="InterPro" id="IPR054828">
    <property type="entry name" value="Vit_B12_bind_prot"/>
</dbReference>
<dbReference type="InterPro" id="IPR050902">
    <property type="entry name" value="ABC_Transporter_SBP"/>
</dbReference>
<name>A0A7L8AJI1_9FLAO</name>